<reference evidence="2" key="1">
    <citation type="journal article" date="2021" name="Nat. Commun.">
        <title>Genetic determinants of endophytism in the Arabidopsis root mycobiome.</title>
        <authorList>
            <person name="Mesny F."/>
            <person name="Miyauchi S."/>
            <person name="Thiergart T."/>
            <person name="Pickel B."/>
            <person name="Atanasova L."/>
            <person name="Karlsson M."/>
            <person name="Huettel B."/>
            <person name="Barry K.W."/>
            <person name="Haridas S."/>
            <person name="Chen C."/>
            <person name="Bauer D."/>
            <person name="Andreopoulos W."/>
            <person name="Pangilinan J."/>
            <person name="LaButti K."/>
            <person name="Riley R."/>
            <person name="Lipzen A."/>
            <person name="Clum A."/>
            <person name="Drula E."/>
            <person name="Henrissat B."/>
            <person name="Kohler A."/>
            <person name="Grigoriev I.V."/>
            <person name="Martin F.M."/>
            <person name="Hacquard S."/>
        </authorList>
    </citation>
    <scope>NUCLEOTIDE SEQUENCE</scope>
    <source>
        <strain evidence="2">MPI-SDFR-AT-0073</strain>
    </source>
</reference>
<name>A0A9P8UJS2_9PEZI</name>
<dbReference type="Proteomes" id="UP000758603">
    <property type="component" value="Unassembled WGS sequence"/>
</dbReference>
<gene>
    <name evidence="2" type="ORF">BKA67DRAFT_692587</name>
</gene>
<organism evidence="2 3">
    <name type="scientific">Truncatella angustata</name>
    <dbReference type="NCBI Taxonomy" id="152316"/>
    <lineage>
        <taxon>Eukaryota</taxon>
        <taxon>Fungi</taxon>
        <taxon>Dikarya</taxon>
        <taxon>Ascomycota</taxon>
        <taxon>Pezizomycotina</taxon>
        <taxon>Sordariomycetes</taxon>
        <taxon>Xylariomycetidae</taxon>
        <taxon>Amphisphaeriales</taxon>
        <taxon>Sporocadaceae</taxon>
        <taxon>Truncatella</taxon>
    </lineage>
</organism>
<feature type="non-terminal residue" evidence="2">
    <location>
        <position position="1"/>
    </location>
</feature>
<comment type="caution">
    <text evidence="2">The sequence shown here is derived from an EMBL/GenBank/DDBJ whole genome shotgun (WGS) entry which is preliminary data.</text>
</comment>
<dbReference type="AlphaFoldDB" id="A0A9P8UJS2"/>
<evidence type="ECO:0000313" key="2">
    <source>
        <dbReference type="EMBL" id="KAH6653384.1"/>
    </source>
</evidence>
<feature type="region of interest" description="Disordered" evidence="1">
    <location>
        <begin position="1"/>
        <end position="95"/>
    </location>
</feature>
<feature type="compositionally biased region" description="Polar residues" evidence="1">
    <location>
        <begin position="65"/>
        <end position="84"/>
    </location>
</feature>
<dbReference type="RefSeq" id="XP_045957661.1">
    <property type="nucleotide sequence ID" value="XM_046109214.1"/>
</dbReference>
<accession>A0A9P8UJS2</accession>
<feature type="compositionally biased region" description="Polar residues" evidence="1">
    <location>
        <begin position="1"/>
        <end position="36"/>
    </location>
</feature>
<keyword evidence="3" id="KW-1185">Reference proteome</keyword>
<evidence type="ECO:0000313" key="3">
    <source>
        <dbReference type="Proteomes" id="UP000758603"/>
    </source>
</evidence>
<dbReference type="GeneID" id="70138105"/>
<proteinExistence type="predicted"/>
<dbReference type="EMBL" id="JAGPXC010000005">
    <property type="protein sequence ID" value="KAH6653384.1"/>
    <property type="molecule type" value="Genomic_DNA"/>
</dbReference>
<sequence length="169" mass="18282">ENTSADDTTSVTFDRVSSSTGIHANDTFSTSNSTDRQTNKRPIASESSLGWTRPLRAKEEHIQRRTGQQLDGQHSSAPSLTLSKVGNEEGPLDINGTPPTFPRWLRSFLLLSTNSADLTCISVLSSISPLHQATAAATTTTTTTTTITWIRVCLILSIGLTSAQPRKRL</sequence>
<protein>
    <submittedName>
        <fullName evidence="2">Uncharacterized protein</fullName>
    </submittedName>
</protein>
<evidence type="ECO:0000256" key="1">
    <source>
        <dbReference type="SAM" id="MobiDB-lite"/>
    </source>
</evidence>